<comment type="similarity">
    <text evidence="2 7">Belongs to the 1-acyl-sn-glycerol-3-phosphate acyltransferase family.</text>
</comment>
<keyword evidence="7" id="KW-1208">Phospholipid metabolism</keyword>
<protein>
    <recommendedName>
        <fullName evidence="7">1-acyl-sn-glycerol-3-phosphate acyltransferase</fullName>
        <ecNumber evidence="7">2.3.1.51</ecNumber>
    </recommendedName>
</protein>
<dbReference type="EC" id="2.3.1.51" evidence="7"/>
<evidence type="ECO:0000259" key="9">
    <source>
        <dbReference type="SMART" id="SM00563"/>
    </source>
</evidence>
<dbReference type="SMART" id="SM00563">
    <property type="entry name" value="PlsC"/>
    <property type="match status" value="1"/>
</dbReference>
<keyword evidence="6 7" id="KW-0012">Acyltransferase</keyword>
<keyword evidence="3 7" id="KW-0444">Lipid biosynthesis</keyword>
<dbReference type="CDD" id="cd07989">
    <property type="entry name" value="LPLAT_AGPAT-like"/>
    <property type="match status" value="1"/>
</dbReference>
<keyword evidence="5 7" id="KW-0443">Lipid metabolism</keyword>
<dbReference type="PANTHER" id="PTHR10434">
    <property type="entry name" value="1-ACYL-SN-GLYCEROL-3-PHOSPHATE ACYLTRANSFERASE"/>
    <property type="match status" value="1"/>
</dbReference>
<accession>A0ABS5PTJ2</accession>
<keyword evidence="11" id="KW-1185">Reference proteome</keyword>
<dbReference type="SUPFAM" id="SSF69593">
    <property type="entry name" value="Glycerol-3-phosphate (1)-acyltransferase"/>
    <property type="match status" value="1"/>
</dbReference>
<evidence type="ECO:0000256" key="4">
    <source>
        <dbReference type="ARBA" id="ARBA00022679"/>
    </source>
</evidence>
<evidence type="ECO:0000256" key="8">
    <source>
        <dbReference type="SAM" id="Phobius"/>
    </source>
</evidence>
<keyword evidence="8" id="KW-0812">Transmembrane</keyword>
<organism evidence="10 11">
    <name type="scientific">Fusibacter paucivorans</name>
    <dbReference type="NCBI Taxonomy" id="76009"/>
    <lineage>
        <taxon>Bacteria</taxon>
        <taxon>Bacillati</taxon>
        <taxon>Bacillota</taxon>
        <taxon>Clostridia</taxon>
        <taxon>Eubacteriales</taxon>
        <taxon>Eubacteriales Family XII. Incertae Sedis</taxon>
        <taxon>Fusibacter</taxon>
    </lineage>
</organism>
<keyword evidence="4 7" id="KW-0808">Transferase</keyword>
<gene>
    <name evidence="10" type="ORF">KHM83_13545</name>
</gene>
<dbReference type="PANTHER" id="PTHR10434:SF64">
    <property type="entry name" value="1-ACYL-SN-GLYCEROL-3-PHOSPHATE ACYLTRANSFERASE-RELATED"/>
    <property type="match status" value="1"/>
</dbReference>
<comment type="catalytic activity">
    <reaction evidence="7">
        <text>a 1-acyl-sn-glycero-3-phosphate + an acyl-CoA = a 1,2-diacyl-sn-glycero-3-phosphate + CoA</text>
        <dbReference type="Rhea" id="RHEA:19709"/>
        <dbReference type="ChEBI" id="CHEBI:57287"/>
        <dbReference type="ChEBI" id="CHEBI:57970"/>
        <dbReference type="ChEBI" id="CHEBI:58342"/>
        <dbReference type="ChEBI" id="CHEBI:58608"/>
        <dbReference type="EC" id="2.3.1.51"/>
    </reaction>
</comment>
<sequence>MLRTIIWFVYFWASLISYVPSYLKLKDMPNDEARLIAAERKARHWSEKLLKLAGTQIEVKGLDHLPKDGPILFIANHQSNFDIPLMIASLPVPVGFVAKLELEKMPFVNGWMKALQCTFIDRSDIRKQVRAINEGAVRLKKGYHIVLFPEGTRSADGKIQDFKPGGLKLATKSGAAIVPITIDGSIGIMQKGSLKINPATVTITIHPRYEMESKDTVANMAAIKQQIGTIIEARSHGTLREEQTA</sequence>
<feature type="domain" description="Phospholipid/glycerol acyltransferase" evidence="9">
    <location>
        <begin position="71"/>
        <end position="185"/>
    </location>
</feature>
<evidence type="ECO:0000256" key="5">
    <source>
        <dbReference type="ARBA" id="ARBA00023098"/>
    </source>
</evidence>
<feature type="transmembrane region" description="Helical" evidence="8">
    <location>
        <begin position="6"/>
        <end position="25"/>
    </location>
</feature>
<keyword evidence="7" id="KW-0594">Phospholipid biosynthesis</keyword>
<dbReference type="Pfam" id="PF01553">
    <property type="entry name" value="Acyltransferase"/>
    <property type="match status" value="1"/>
</dbReference>
<dbReference type="EMBL" id="JAHBCL010000024">
    <property type="protein sequence ID" value="MBS7527704.1"/>
    <property type="molecule type" value="Genomic_DNA"/>
</dbReference>
<name>A0ABS5PTJ2_9FIRM</name>
<evidence type="ECO:0000313" key="11">
    <source>
        <dbReference type="Proteomes" id="UP000746471"/>
    </source>
</evidence>
<comment type="pathway">
    <text evidence="1">Lipid metabolism.</text>
</comment>
<dbReference type="GO" id="GO:0016746">
    <property type="term" value="F:acyltransferase activity"/>
    <property type="evidence" value="ECO:0007669"/>
    <property type="project" value="UniProtKB-KW"/>
</dbReference>
<evidence type="ECO:0000256" key="7">
    <source>
        <dbReference type="RuleBase" id="RU361267"/>
    </source>
</evidence>
<dbReference type="InterPro" id="IPR004552">
    <property type="entry name" value="AGP_acyltrans"/>
</dbReference>
<evidence type="ECO:0000256" key="1">
    <source>
        <dbReference type="ARBA" id="ARBA00005189"/>
    </source>
</evidence>
<comment type="domain">
    <text evidence="7">The HXXXXD motif is essential for acyltransferase activity and may constitute the binding site for the phosphate moiety of the glycerol-3-phosphate.</text>
</comment>
<evidence type="ECO:0000256" key="6">
    <source>
        <dbReference type="ARBA" id="ARBA00023315"/>
    </source>
</evidence>
<evidence type="ECO:0000313" key="10">
    <source>
        <dbReference type="EMBL" id="MBS7527704.1"/>
    </source>
</evidence>
<proteinExistence type="inferred from homology"/>
<reference evidence="10 11" key="1">
    <citation type="submission" date="2021-05" db="EMBL/GenBank/DDBJ databases">
        <title>Fusibacter ferrireducens sp. nov., an anaerobic, sulfur- and Fe-reducing bacterium isolated from the mangrove sediment.</title>
        <authorList>
            <person name="Qiu D."/>
        </authorList>
    </citation>
    <scope>NUCLEOTIDE SEQUENCE [LARGE SCALE GENOMIC DNA]</scope>
    <source>
        <strain evidence="10 11">DSM 12116</strain>
    </source>
</reference>
<comment type="caution">
    <text evidence="10">The sequence shown here is derived from an EMBL/GenBank/DDBJ whole genome shotgun (WGS) entry which is preliminary data.</text>
</comment>
<dbReference type="Proteomes" id="UP000746471">
    <property type="component" value="Unassembled WGS sequence"/>
</dbReference>
<dbReference type="InterPro" id="IPR002123">
    <property type="entry name" value="Plipid/glycerol_acylTrfase"/>
</dbReference>
<dbReference type="RefSeq" id="WP_213237565.1">
    <property type="nucleotide sequence ID" value="NZ_JAHBCL010000024.1"/>
</dbReference>
<keyword evidence="8" id="KW-0472">Membrane</keyword>
<evidence type="ECO:0000256" key="2">
    <source>
        <dbReference type="ARBA" id="ARBA00008655"/>
    </source>
</evidence>
<dbReference type="NCBIfam" id="TIGR00530">
    <property type="entry name" value="AGP_acyltrn"/>
    <property type="match status" value="1"/>
</dbReference>
<keyword evidence="8" id="KW-1133">Transmembrane helix</keyword>
<evidence type="ECO:0000256" key="3">
    <source>
        <dbReference type="ARBA" id="ARBA00022516"/>
    </source>
</evidence>